<dbReference type="InterPro" id="IPR027417">
    <property type="entry name" value="P-loop_NTPase"/>
</dbReference>
<evidence type="ECO:0000313" key="7">
    <source>
        <dbReference type="Proteomes" id="UP001597280"/>
    </source>
</evidence>
<dbReference type="InterPro" id="IPR003593">
    <property type="entry name" value="AAA+_ATPase"/>
</dbReference>
<dbReference type="InterPro" id="IPR032423">
    <property type="entry name" value="AAA_assoc_2"/>
</dbReference>
<evidence type="ECO:0000256" key="3">
    <source>
        <dbReference type="ARBA" id="ARBA00022840"/>
    </source>
</evidence>
<comment type="similarity">
    <text evidence="1">Belongs to the AAA ATPase family. RarA/MGS1/WRNIP1 subfamily.</text>
</comment>
<sequence length="469" mass="49913">MDEDLFSLGGDAPAPRTLSEGNRDHRAPLAVRMRPASLDEVVGQHQVLDPGSPLRRLVAADDSRTAPSSVILWGPPGTGKTTLAYVVASSGDREFVEVSAVLAGVKDIRDVVDAARRRLRTTGKETVLFVDEVHRFSKSQQDALLPSVENRWVTLIAATTENPHFSVISPLLSRSIVLTLEPLERADLDTLVDRALAEEKGLGGAVELTDDAREALLRLGGGDARKILTSLEAAAAAALTKDPPVVDAEVLAQAVNRAALRYDRAGDQHYDVTSAFIKSMRGSDVDASLHYLARMIEAGEDPRFIARRVVIAASEEVGMADPTALQVAVAAMQAVQMLGMPEGRIPLAQAVVHIATAPKSNAAYKALDEAIADVRSGRAGVVPPHLRDAHYSGAKSLGHGAEYRYAHDSPHGVVPQQYAPDELVGTDYYRPRESGPEGRVAQRVQALRRIVRGRDGGNGAGGSGDGGTA</sequence>
<reference evidence="7" key="1">
    <citation type="journal article" date="2019" name="Int. J. Syst. Evol. Microbiol.">
        <title>The Global Catalogue of Microorganisms (GCM) 10K type strain sequencing project: providing services to taxonomists for standard genome sequencing and annotation.</title>
        <authorList>
            <consortium name="The Broad Institute Genomics Platform"/>
            <consortium name="The Broad Institute Genome Sequencing Center for Infectious Disease"/>
            <person name="Wu L."/>
            <person name="Ma J."/>
        </authorList>
    </citation>
    <scope>NUCLEOTIDE SEQUENCE [LARGE SCALE GENOMIC DNA]</scope>
    <source>
        <strain evidence="7">JCM 11650</strain>
    </source>
</reference>
<dbReference type="Proteomes" id="UP001597280">
    <property type="component" value="Unassembled WGS sequence"/>
</dbReference>
<dbReference type="Gene3D" id="1.10.3710.10">
    <property type="entry name" value="DNA polymerase III clamp loader subunits, C-terminal domain"/>
    <property type="match status" value="1"/>
</dbReference>
<dbReference type="PANTHER" id="PTHR13779:SF7">
    <property type="entry name" value="ATPASE WRNIP1"/>
    <property type="match status" value="1"/>
</dbReference>
<keyword evidence="7" id="KW-1185">Reference proteome</keyword>
<dbReference type="SUPFAM" id="SSF48019">
    <property type="entry name" value="post-AAA+ oligomerization domain-like"/>
    <property type="match status" value="1"/>
</dbReference>
<dbReference type="Pfam" id="PF00004">
    <property type="entry name" value="AAA"/>
    <property type="match status" value="1"/>
</dbReference>
<dbReference type="InterPro" id="IPR008921">
    <property type="entry name" value="DNA_pol3_clamp-load_cplx_C"/>
</dbReference>
<gene>
    <name evidence="6" type="ORF">ACFSDA_12320</name>
</gene>
<evidence type="ECO:0000256" key="2">
    <source>
        <dbReference type="ARBA" id="ARBA00022741"/>
    </source>
</evidence>
<keyword evidence="2" id="KW-0547">Nucleotide-binding</keyword>
<organism evidence="6 7">
    <name type="scientific">Brachybacterium rhamnosum</name>
    <dbReference type="NCBI Taxonomy" id="173361"/>
    <lineage>
        <taxon>Bacteria</taxon>
        <taxon>Bacillati</taxon>
        <taxon>Actinomycetota</taxon>
        <taxon>Actinomycetes</taxon>
        <taxon>Micrococcales</taxon>
        <taxon>Dermabacteraceae</taxon>
        <taxon>Brachybacterium</taxon>
    </lineage>
</organism>
<evidence type="ECO:0000256" key="4">
    <source>
        <dbReference type="SAM" id="MobiDB-lite"/>
    </source>
</evidence>
<dbReference type="Gene3D" id="1.10.8.60">
    <property type="match status" value="1"/>
</dbReference>
<dbReference type="Gene3D" id="1.20.272.10">
    <property type="match status" value="1"/>
</dbReference>
<dbReference type="Pfam" id="PF12002">
    <property type="entry name" value="MgsA_C"/>
    <property type="match status" value="1"/>
</dbReference>
<name>A0ABW4Q0C8_9MICO</name>
<dbReference type="SMART" id="SM00382">
    <property type="entry name" value="AAA"/>
    <property type="match status" value="1"/>
</dbReference>
<dbReference type="SUPFAM" id="SSF52540">
    <property type="entry name" value="P-loop containing nucleoside triphosphate hydrolases"/>
    <property type="match status" value="1"/>
</dbReference>
<keyword evidence="3" id="KW-0067">ATP-binding</keyword>
<dbReference type="Pfam" id="PF16193">
    <property type="entry name" value="AAA_assoc_2"/>
    <property type="match status" value="1"/>
</dbReference>
<accession>A0ABW4Q0C8</accession>
<protein>
    <submittedName>
        <fullName evidence="6">Replication-associated recombination protein A</fullName>
    </submittedName>
</protein>
<dbReference type="CDD" id="cd18139">
    <property type="entry name" value="HLD_clamp_RarA"/>
    <property type="match status" value="1"/>
</dbReference>
<proteinExistence type="inferred from homology"/>
<evidence type="ECO:0000259" key="5">
    <source>
        <dbReference type="SMART" id="SM00382"/>
    </source>
</evidence>
<dbReference type="InterPro" id="IPR021886">
    <property type="entry name" value="MgsA_C"/>
</dbReference>
<dbReference type="InterPro" id="IPR051314">
    <property type="entry name" value="AAA_ATPase_RarA/MGS1/WRNIP1"/>
</dbReference>
<dbReference type="EMBL" id="JBHUFL010000003">
    <property type="protein sequence ID" value="MFD1835854.1"/>
    <property type="molecule type" value="Genomic_DNA"/>
</dbReference>
<comment type="caution">
    <text evidence="6">The sequence shown here is derived from an EMBL/GenBank/DDBJ whole genome shotgun (WGS) entry which is preliminary data.</text>
</comment>
<dbReference type="Gene3D" id="3.40.50.300">
    <property type="entry name" value="P-loop containing nucleotide triphosphate hydrolases"/>
    <property type="match status" value="1"/>
</dbReference>
<feature type="region of interest" description="Disordered" evidence="4">
    <location>
        <begin position="1"/>
        <end position="26"/>
    </location>
</feature>
<dbReference type="RefSeq" id="WP_343905071.1">
    <property type="nucleotide sequence ID" value="NZ_BAAAIS010000003.1"/>
</dbReference>
<evidence type="ECO:0000256" key="1">
    <source>
        <dbReference type="ARBA" id="ARBA00008959"/>
    </source>
</evidence>
<dbReference type="PANTHER" id="PTHR13779">
    <property type="entry name" value="WERNER HELICASE-INTERACTING PROTEIN 1 FAMILY MEMBER"/>
    <property type="match status" value="1"/>
</dbReference>
<feature type="domain" description="AAA+ ATPase" evidence="5">
    <location>
        <begin position="66"/>
        <end position="182"/>
    </location>
</feature>
<dbReference type="InterPro" id="IPR003959">
    <property type="entry name" value="ATPase_AAA_core"/>
</dbReference>
<dbReference type="CDD" id="cd00009">
    <property type="entry name" value="AAA"/>
    <property type="match status" value="1"/>
</dbReference>
<evidence type="ECO:0000313" key="6">
    <source>
        <dbReference type="EMBL" id="MFD1835854.1"/>
    </source>
</evidence>